<accession>A0ACB7VFB3</accession>
<comment type="caution">
    <text evidence="1">The sequence shown here is derived from an EMBL/GenBank/DDBJ whole genome shotgun (WGS) entry which is preliminary data.</text>
</comment>
<evidence type="ECO:0000313" key="1">
    <source>
        <dbReference type="EMBL" id="KAH7672464.1"/>
    </source>
</evidence>
<keyword evidence="2" id="KW-1185">Reference proteome</keyword>
<gene>
    <name evidence="1" type="ORF">IHE45_09G056500</name>
</gene>
<name>A0ACB7VFB3_DIOAL</name>
<organism evidence="1 2">
    <name type="scientific">Dioscorea alata</name>
    <name type="common">Purple yam</name>
    <dbReference type="NCBI Taxonomy" id="55571"/>
    <lineage>
        <taxon>Eukaryota</taxon>
        <taxon>Viridiplantae</taxon>
        <taxon>Streptophyta</taxon>
        <taxon>Embryophyta</taxon>
        <taxon>Tracheophyta</taxon>
        <taxon>Spermatophyta</taxon>
        <taxon>Magnoliopsida</taxon>
        <taxon>Liliopsida</taxon>
        <taxon>Dioscoreales</taxon>
        <taxon>Dioscoreaceae</taxon>
        <taxon>Dioscorea</taxon>
    </lineage>
</organism>
<dbReference type="EMBL" id="CM037019">
    <property type="protein sequence ID" value="KAH7672464.1"/>
    <property type="molecule type" value="Genomic_DNA"/>
</dbReference>
<dbReference type="Proteomes" id="UP000827976">
    <property type="component" value="Chromosome 9"/>
</dbReference>
<proteinExistence type="predicted"/>
<evidence type="ECO:0000313" key="2">
    <source>
        <dbReference type="Proteomes" id="UP000827976"/>
    </source>
</evidence>
<protein>
    <submittedName>
        <fullName evidence="1">Root phototropism protein 2</fullName>
    </submittedName>
</protein>
<reference evidence="2" key="1">
    <citation type="journal article" date="2022" name="Nat. Commun.">
        <title>Chromosome evolution and the genetic basis of agronomically important traits in greater yam.</title>
        <authorList>
            <person name="Bredeson J.V."/>
            <person name="Lyons J.B."/>
            <person name="Oniyinde I.O."/>
            <person name="Okereke N.R."/>
            <person name="Kolade O."/>
            <person name="Nnabue I."/>
            <person name="Nwadili C.O."/>
            <person name="Hribova E."/>
            <person name="Parker M."/>
            <person name="Nwogha J."/>
            <person name="Shu S."/>
            <person name="Carlson J."/>
            <person name="Kariba R."/>
            <person name="Muthemba S."/>
            <person name="Knop K."/>
            <person name="Barton G.J."/>
            <person name="Sherwood A.V."/>
            <person name="Lopez-Montes A."/>
            <person name="Asiedu R."/>
            <person name="Jamnadass R."/>
            <person name="Muchugi A."/>
            <person name="Goodstein D."/>
            <person name="Egesi C.N."/>
            <person name="Featherston J."/>
            <person name="Asfaw A."/>
            <person name="Simpson G.G."/>
            <person name="Dolezel J."/>
            <person name="Hendre P.S."/>
            <person name="Van Deynze A."/>
            <person name="Kumar P.L."/>
            <person name="Obidiegwu J.E."/>
            <person name="Bhattacharjee R."/>
            <person name="Rokhsar D.S."/>
        </authorList>
    </citation>
    <scope>NUCLEOTIDE SEQUENCE [LARGE SCALE GENOMIC DNA]</scope>
    <source>
        <strain evidence="2">cv. TDa95/00328</strain>
    </source>
</reference>
<sequence>MALSSPRSPFSSSMERTNQWVFSQEIPSDILVQVNDVQFPLHKVMLVAKSGYIRRKILDLNGAELNHIDLAAVPGGAETFEKAAKFCYGINFEISVHNIAGLWCTAEYLQMTNDCCITGNLAGRAEEFLVHVAFKTLSGAVIVLNSCESLLPFAEDVGLFHRCVDVVAMKACNESIHPTRPTAEWWATELTSLSPNSLQKVLTAMKSLGASPKSLSTAITTFADSSLSDILLRPTSTSTSTPVSLPDDALAHHRAALESLAAILPSSRDAPLPFTFLSSLLRAATSLSASLSSRREIERRISAALDQASASDLLSLSLDATGHRVGDLESVRRIIAGFVEKEAAAAGGGGLLFGGGAVACSPAMQKVARTLDAFAAEISTDEDLTVSKFAAVAGALPKAARRFDDDIYRAVDLYLKAHPGLDELEREKVCSVMDPLRLCYEARLHASQNKRLPLQIVLHALYHDQLKLRSGESEATATSAPTAAASEASLARENALLRMELAKMKMYVSDMQKEHASGSKGSSAKKGSSSFFSSVSKTLGKLNPFKMQGSKDTLNLDDGVSEVITKPRRRRFSIS</sequence>